<evidence type="ECO:0000313" key="9">
    <source>
        <dbReference type="EMBL" id="PAF55437.1"/>
    </source>
</evidence>
<evidence type="ECO:0000259" key="6">
    <source>
        <dbReference type="Pfam" id="PF02878"/>
    </source>
</evidence>
<dbReference type="Pfam" id="PF02880">
    <property type="entry name" value="PGM_PMM_III"/>
    <property type="match status" value="1"/>
</dbReference>
<accession>A0ABX4H6J2</accession>
<evidence type="ECO:0000313" key="10">
    <source>
        <dbReference type="Proteomes" id="UP000217033"/>
    </source>
</evidence>
<keyword evidence="3" id="KW-0479">Metal-binding</keyword>
<dbReference type="InterPro" id="IPR036900">
    <property type="entry name" value="A-D-PHexomutase_C_sf"/>
</dbReference>
<keyword evidence="4" id="KW-0460">Magnesium</keyword>
<reference evidence="9" key="1">
    <citation type="submission" date="2017-08" db="EMBL/GenBank/DDBJ databases">
        <authorList>
            <person name="Alvarez-Ponce D."/>
            <person name="Weitzman C.L."/>
            <person name="Tillett R.L."/>
            <person name="Sandmeier F.C."/>
            <person name="Tracy C.R."/>
        </authorList>
    </citation>
    <scope>NUCLEOTIDE SEQUENCE [LARGE SCALE GENOMIC DNA]</scope>
    <source>
        <strain evidence="9">PS6</strain>
    </source>
</reference>
<gene>
    <name evidence="9" type="ORF">CJF60_02005</name>
</gene>
<evidence type="ECO:0000259" key="7">
    <source>
        <dbReference type="Pfam" id="PF02879"/>
    </source>
</evidence>
<dbReference type="SUPFAM" id="SSF55957">
    <property type="entry name" value="Phosphoglucomutase, C-terminal domain"/>
    <property type="match status" value="1"/>
</dbReference>
<keyword evidence="10" id="KW-1185">Reference proteome</keyword>
<sequence>MHKKQEILLFKHRKEGVLMKLEFGTAGMRGVIGDHESQLNVKHVQRVIEGFAKSLLKKYGKRKKIAIVIGRDNRNQSKQFAEAAAAVLNYYKINVYYGREITPTPLVSYLVKHKKAQGAVNITASHNTKEYNGIKLYNEFGYQILPYEVDEIVEQFEDYNLYPKKHFKFDKSNKLFLYAEDDLEKDLTLIDKYKNDLVKLASKNADFSNLKVAFSPLHGTGAKYAKHIFKKLKVNAVYDEEVMKEDKEFTYVANPNPESKSAYERLIKIAKENDADILMVTDPDSDRVGLGVKDKDGEYQLLTGNETAILIFDYLIKNRKTENKYLIHSFVSTTLPATIAKENNVAVYETATGFKWIGELIKRLKENDKNAKLLFGFEESYGSLLDENMAADKDALQSLVILSQIASESKTKGRTLLDDLEDIYKKYGYVVSKSFTIDLDPSNPHQLNDIKHKFRNLHLHNSKLIDFSNGNKEVAPSDMLKLEFMNNGLYDWMALRPSGTEPKIKFYIFATERQKDWANDRFGWMMAEIEKTFK</sequence>
<organism evidence="9 10">
    <name type="scientific">Mycoplasmopsis agassizii</name>
    <dbReference type="NCBI Taxonomy" id="33922"/>
    <lineage>
        <taxon>Bacteria</taxon>
        <taxon>Bacillati</taxon>
        <taxon>Mycoplasmatota</taxon>
        <taxon>Mycoplasmoidales</taxon>
        <taxon>Metamycoplasmataceae</taxon>
        <taxon>Mycoplasmopsis</taxon>
    </lineage>
</organism>
<protein>
    <submittedName>
        <fullName evidence="9">Phospho-sugar mutase</fullName>
    </submittedName>
</protein>
<dbReference type="SUPFAM" id="SSF53738">
    <property type="entry name" value="Phosphoglucomutase, first 3 domains"/>
    <property type="match status" value="3"/>
</dbReference>
<proteinExistence type="inferred from homology"/>
<feature type="domain" description="Alpha-D-phosphohexomutase alpha/beta/alpha" evidence="7">
    <location>
        <begin position="193"/>
        <end position="295"/>
    </location>
</feature>
<evidence type="ECO:0000256" key="1">
    <source>
        <dbReference type="ARBA" id="ARBA00010231"/>
    </source>
</evidence>
<evidence type="ECO:0000256" key="2">
    <source>
        <dbReference type="ARBA" id="ARBA00022553"/>
    </source>
</evidence>
<dbReference type="Gene3D" id="3.40.120.10">
    <property type="entry name" value="Alpha-D-Glucose-1,6-Bisphosphate, subunit A, domain 3"/>
    <property type="match status" value="3"/>
</dbReference>
<evidence type="ECO:0000256" key="3">
    <source>
        <dbReference type="ARBA" id="ARBA00022723"/>
    </source>
</evidence>
<dbReference type="InterPro" id="IPR005841">
    <property type="entry name" value="Alpha-D-phosphohexomutase_SF"/>
</dbReference>
<dbReference type="InterPro" id="IPR005845">
    <property type="entry name" value="A-D-PHexomutase_a/b/a-II"/>
</dbReference>
<dbReference type="Gene3D" id="3.30.310.50">
    <property type="entry name" value="Alpha-D-phosphohexomutase, C-terminal domain"/>
    <property type="match status" value="1"/>
</dbReference>
<dbReference type="Proteomes" id="UP000217033">
    <property type="component" value="Unassembled WGS sequence"/>
</dbReference>
<dbReference type="CDD" id="cd05799">
    <property type="entry name" value="PGM2"/>
    <property type="match status" value="1"/>
</dbReference>
<keyword evidence="2" id="KW-0597">Phosphoprotein</keyword>
<dbReference type="Pfam" id="PF02879">
    <property type="entry name" value="PGM_PMM_II"/>
    <property type="match status" value="1"/>
</dbReference>
<dbReference type="PANTHER" id="PTHR45745:SF1">
    <property type="entry name" value="PHOSPHOGLUCOMUTASE 2B-RELATED"/>
    <property type="match status" value="1"/>
</dbReference>
<comment type="similarity">
    <text evidence="1">Belongs to the phosphohexose mutase family.</text>
</comment>
<dbReference type="InterPro" id="IPR005846">
    <property type="entry name" value="A-D-PHexomutase_a/b/a-III"/>
</dbReference>
<feature type="domain" description="Alpha-D-phosphohexomutase alpha/beta/alpha" evidence="8">
    <location>
        <begin position="304"/>
        <end position="420"/>
    </location>
</feature>
<dbReference type="Pfam" id="PF02878">
    <property type="entry name" value="PGM_PMM_I"/>
    <property type="match status" value="1"/>
</dbReference>
<dbReference type="InterPro" id="IPR005844">
    <property type="entry name" value="A-D-PHexomutase_a/b/a-I"/>
</dbReference>
<evidence type="ECO:0000256" key="5">
    <source>
        <dbReference type="ARBA" id="ARBA00023235"/>
    </source>
</evidence>
<dbReference type="PRINTS" id="PR00509">
    <property type="entry name" value="PGMPMM"/>
</dbReference>
<feature type="domain" description="Alpha-D-phosphohexomutase alpha/beta/alpha" evidence="6">
    <location>
        <begin position="21"/>
        <end position="159"/>
    </location>
</feature>
<evidence type="ECO:0000256" key="4">
    <source>
        <dbReference type="ARBA" id="ARBA00022842"/>
    </source>
</evidence>
<dbReference type="InterPro" id="IPR016055">
    <property type="entry name" value="A-D-PHexomutase_a/b/a-I/II/III"/>
</dbReference>
<dbReference type="PANTHER" id="PTHR45745">
    <property type="entry name" value="PHOSPHOMANNOMUTASE 45A"/>
    <property type="match status" value="1"/>
</dbReference>
<comment type="caution">
    <text evidence="9">The sequence shown here is derived from an EMBL/GenBank/DDBJ whole genome shotgun (WGS) entry which is preliminary data.</text>
</comment>
<dbReference type="EMBL" id="NQMN01000001">
    <property type="protein sequence ID" value="PAF55437.1"/>
    <property type="molecule type" value="Genomic_DNA"/>
</dbReference>
<evidence type="ECO:0000259" key="8">
    <source>
        <dbReference type="Pfam" id="PF02880"/>
    </source>
</evidence>
<keyword evidence="5" id="KW-0413">Isomerase</keyword>
<name>A0ABX4H6J2_9BACT</name>